<dbReference type="Proteomes" id="UP000181936">
    <property type="component" value="Chromosome"/>
</dbReference>
<feature type="region of interest" description="Disordered" evidence="1">
    <location>
        <begin position="1"/>
        <end position="22"/>
    </location>
</feature>
<dbReference type="KEGG" id="bwh:A9C19_06170"/>
<dbReference type="OrthoDB" id="2943217at2"/>
<evidence type="ECO:0000256" key="2">
    <source>
        <dbReference type="SAM" id="Phobius"/>
    </source>
</evidence>
<keyword evidence="4" id="KW-1185">Reference proteome</keyword>
<organism evidence="3 4">
    <name type="scientific">Bacillus weihaiensis</name>
    <dbReference type="NCBI Taxonomy" id="1547283"/>
    <lineage>
        <taxon>Bacteria</taxon>
        <taxon>Bacillati</taxon>
        <taxon>Bacillota</taxon>
        <taxon>Bacilli</taxon>
        <taxon>Bacillales</taxon>
        <taxon>Bacillaceae</taxon>
        <taxon>Bacillus</taxon>
    </lineage>
</organism>
<evidence type="ECO:0000256" key="1">
    <source>
        <dbReference type="SAM" id="MobiDB-lite"/>
    </source>
</evidence>
<dbReference type="AlphaFoldDB" id="A0A1L3MPU1"/>
<dbReference type="RefSeq" id="WP_072579157.1">
    <property type="nucleotide sequence ID" value="NZ_CP016020.1"/>
</dbReference>
<dbReference type="PANTHER" id="PTHR40040">
    <property type="entry name" value="SMALL HYDROPHOBIC PROTEIN-RELATED"/>
    <property type="match status" value="1"/>
</dbReference>
<proteinExistence type="predicted"/>
<reference evidence="3 4" key="1">
    <citation type="journal article" date="2016" name="Sci. Rep.">
        <title>Complete genome sequence and transcriptomic analysis of a novel marine strain Bacillus weihaiensis reveals the mechanism of brown algae degradation.</title>
        <authorList>
            <person name="Zhu Y."/>
            <person name="Chen P."/>
            <person name="Bao Y."/>
            <person name="Men Y."/>
            <person name="Zeng Y."/>
            <person name="Yang J."/>
            <person name="Sun J."/>
            <person name="Sun Y."/>
        </authorList>
    </citation>
    <scope>NUCLEOTIDE SEQUENCE [LARGE SCALE GENOMIC DNA]</scope>
    <source>
        <strain evidence="3 4">Alg07</strain>
    </source>
</reference>
<feature type="transmembrane region" description="Helical" evidence="2">
    <location>
        <begin position="72"/>
        <end position="98"/>
    </location>
</feature>
<feature type="transmembrane region" description="Helical" evidence="2">
    <location>
        <begin position="110"/>
        <end position="129"/>
    </location>
</feature>
<name>A0A1L3MPU1_9BACI</name>
<dbReference type="EMBL" id="CP016020">
    <property type="protein sequence ID" value="APH04366.1"/>
    <property type="molecule type" value="Genomic_DNA"/>
</dbReference>
<dbReference type="STRING" id="1547283.A9C19_06170"/>
<sequence length="130" mass="14121">MADENKFNYEERDRYDDPNYKGITPLDREIETDYQTESAAEIAAPVNMRNNYTAETVDTEDEVVGEGRGMGFLALALSIISLFILPVILGAAGIIVGFIARRRGAKATGAWAIGIGAASIVLGIFITPFF</sequence>
<dbReference type="PANTHER" id="PTHR40040:SF1">
    <property type="entry name" value="MEMBRANE PROTEIN"/>
    <property type="match status" value="1"/>
</dbReference>
<dbReference type="InterPro" id="IPR055338">
    <property type="entry name" value="YqfX-like"/>
</dbReference>
<evidence type="ECO:0000313" key="4">
    <source>
        <dbReference type="Proteomes" id="UP000181936"/>
    </source>
</evidence>
<accession>A0A1L3MPU1</accession>
<keyword evidence="2" id="KW-0812">Transmembrane</keyword>
<evidence type="ECO:0008006" key="5">
    <source>
        <dbReference type="Google" id="ProtNLM"/>
    </source>
</evidence>
<feature type="compositionally biased region" description="Basic and acidic residues" evidence="1">
    <location>
        <begin position="1"/>
        <end position="19"/>
    </location>
</feature>
<keyword evidence="2" id="KW-1133">Transmembrane helix</keyword>
<gene>
    <name evidence="3" type="ORF">A9C19_06170</name>
</gene>
<keyword evidence="2" id="KW-0472">Membrane</keyword>
<protein>
    <recommendedName>
        <fullName evidence="5">DUF4190 domain-containing protein</fullName>
    </recommendedName>
</protein>
<evidence type="ECO:0000313" key="3">
    <source>
        <dbReference type="EMBL" id="APH04366.1"/>
    </source>
</evidence>